<reference evidence="3" key="2">
    <citation type="submission" date="2020-09" db="EMBL/GenBank/DDBJ databases">
        <authorList>
            <person name="Sun Q."/>
            <person name="Ohkuma M."/>
        </authorList>
    </citation>
    <scope>NUCLEOTIDE SEQUENCE</scope>
    <source>
        <strain evidence="3">JCM 3172</strain>
    </source>
</reference>
<feature type="domain" description="Flavin reductase like" evidence="2">
    <location>
        <begin position="24"/>
        <end position="163"/>
    </location>
</feature>
<dbReference type="InterPro" id="IPR002563">
    <property type="entry name" value="Flavin_Rdtase-like_dom"/>
</dbReference>
<gene>
    <name evidence="3" type="ORF">GCM10014713_23410</name>
</gene>
<sequence>MSTPETVAEAPPRAVDPAALRGLMGLFGTGVTVITFRRGSVVHGATVNAFTSVSLDPPLVLVALDRRSRTAALLDDGGYVINILGERQREVALHFAGRPMAREVPWRDEAGAYPRLEGTVGHLVCRPWRTYEGGDHTLHVARVEDVAAPGGRPLLFFRGAFPRLAADHSPSAWSLSLDGPGPAEQFVMRHETRK</sequence>
<dbReference type="PANTHER" id="PTHR30466">
    <property type="entry name" value="FLAVIN REDUCTASE"/>
    <property type="match status" value="1"/>
</dbReference>
<keyword evidence="4" id="KW-1185">Reference proteome</keyword>
<evidence type="ECO:0000259" key="2">
    <source>
        <dbReference type="SMART" id="SM00903"/>
    </source>
</evidence>
<dbReference type="PANTHER" id="PTHR30466:SF1">
    <property type="entry name" value="FMN REDUCTASE (NADH) RUTF"/>
    <property type="match status" value="1"/>
</dbReference>
<evidence type="ECO:0000313" key="3">
    <source>
        <dbReference type="EMBL" id="GGT29190.1"/>
    </source>
</evidence>
<organism evidence="3 4">
    <name type="scientific">Streptomyces purpureus</name>
    <dbReference type="NCBI Taxonomy" id="1951"/>
    <lineage>
        <taxon>Bacteria</taxon>
        <taxon>Bacillati</taxon>
        <taxon>Actinomycetota</taxon>
        <taxon>Actinomycetes</taxon>
        <taxon>Kitasatosporales</taxon>
        <taxon>Streptomycetaceae</taxon>
        <taxon>Streptomyces</taxon>
    </lineage>
</organism>
<dbReference type="SUPFAM" id="SSF50475">
    <property type="entry name" value="FMN-binding split barrel"/>
    <property type="match status" value="1"/>
</dbReference>
<reference evidence="3" key="1">
    <citation type="journal article" date="2014" name="Int. J. Syst. Evol. Microbiol.">
        <title>Complete genome sequence of Corynebacterium casei LMG S-19264T (=DSM 44701T), isolated from a smear-ripened cheese.</title>
        <authorList>
            <consortium name="US DOE Joint Genome Institute (JGI-PGF)"/>
            <person name="Walter F."/>
            <person name="Albersmeier A."/>
            <person name="Kalinowski J."/>
            <person name="Ruckert C."/>
        </authorList>
    </citation>
    <scope>NUCLEOTIDE SEQUENCE</scope>
    <source>
        <strain evidence="3">JCM 3172</strain>
    </source>
</reference>
<evidence type="ECO:0000313" key="4">
    <source>
        <dbReference type="Proteomes" id="UP000619486"/>
    </source>
</evidence>
<dbReference type="EMBL" id="BMQQ01000007">
    <property type="protein sequence ID" value="GGT29190.1"/>
    <property type="molecule type" value="Genomic_DNA"/>
</dbReference>
<dbReference type="Gene3D" id="2.30.110.10">
    <property type="entry name" value="Electron Transport, Fmn-binding Protein, Chain A"/>
    <property type="match status" value="1"/>
</dbReference>
<dbReference type="GO" id="GO:0006208">
    <property type="term" value="P:pyrimidine nucleobase catabolic process"/>
    <property type="evidence" value="ECO:0007669"/>
    <property type="project" value="TreeGrafter"/>
</dbReference>
<dbReference type="InterPro" id="IPR012349">
    <property type="entry name" value="Split_barrel_FMN-bd"/>
</dbReference>
<dbReference type="RefSeq" id="WP_019884144.1">
    <property type="nucleotide sequence ID" value="NZ_BMQQ01000007.1"/>
</dbReference>
<dbReference type="Pfam" id="PF01613">
    <property type="entry name" value="Flavin_Reduct"/>
    <property type="match status" value="1"/>
</dbReference>
<proteinExistence type="predicted"/>
<dbReference type="Proteomes" id="UP000619486">
    <property type="component" value="Unassembled WGS sequence"/>
</dbReference>
<dbReference type="InterPro" id="IPR050268">
    <property type="entry name" value="NADH-dep_flavin_reductase"/>
</dbReference>
<evidence type="ECO:0000256" key="1">
    <source>
        <dbReference type="ARBA" id="ARBA00023002"/>
    </source>
</evidence>
<dbReference type="SMART" id="SM00903">
    <property type="entry name" value="Flavin_Reduct"/>
    <property type="match status" value="1"/>
</dbReference>
<name>A0A918H0C2_9ACTN</name>
<keyword evidence="1" id="KW-0560">Oxidoreductase</keyword>
<dbReference type="GO" id="GO:0010181">
    <property type="term" value="F:FMN binding"/>
    <property type="evidence" value="ECO:0007669"/>
    <property type="project" value="InterPro"/>
</dbReference>
<comment type="caution">
    <text evidence="3">The sequence shown here is derived from an EMBL/GenBank/DDBJ whole genome shotgun (WGS) entry which is preliminary data.</text>
</comment>
<dbReference type="GO" id="GO:0042602">
    <property type="term" value="F:riboflavin reductase (NADPH) activity"/>
    <property type="evidence" value="ECO:0007669"/>
    <property type="project" value="TreeGrafter"/>
</dbReference>
<accession>A0A918H0C2</accession>
<dbReference type="AlphaFoldDB" id="A0A918H0C2"/>
<protein>
    <submittedName>
        <fullName evidence="3">Flavin oxidoreductase</fullName>
    </submittedName>
</protein>